<feature type="transmembrane region" description="Helical" evidence="1">
    <location>
        <begin position="6"/>
        <end position="30"/>
    </location>
</feature>
<comment type="caution">
    <text evidence="2">The sequence shown here is derived from an EMBL/GenBank/DDBJ whole genome shotgun (WGS) entry which is preliminary data.</text>
</comment>
<sequence length="129" mass="14426">MKSRILTGFVFLFGQYFVHYPGFFLIILFCKVVTGTLTKQCFECSQCPEPFNENGQGVRKISVADRDYCVKIIRNDVVVKRNGGPSCRPVGLTTFCCKDDLCNGAESAIISVKLLAAMVTLFFTPRFMS</sequence>
<keyword evidence="1" id="KW-0812">Transmembrane</keyword>
<keyword evidence="1" id="KW-0472">Membrane</keyword>
<evidence type="ECO:0000313" key="2">
    <source>
        <dbReference type="EMBL" id="CAF0792328.1"/>
    </source>
</evidence>
<evidence type="ECO:0000256" key="1">
    <source>
        <dbReference type="SAM" id="Phobius"/>
    </source>
</evidence>
<dbReference type="AlphaFoldDB" id="A0A813SAG1"/>
<reference evidence="2" key="1">
    <citation type="submission" date="2021-02" db="EMBL/GenBank/DDBJ databases">
        <authorList>
            <person name="Nowell W R."/>
        </authorList>
    </citation>
    <scope>NUCLEOTIDE SEQUENCE</scope>
</reference>
<keyword evidence="1" id="KW-1133">Transmembrane helix</keyword>
<name>A0A813SAG1_ADIRI</name>
<evidence type="ECO:0000313" key="3">
    <source>
        <dbReference type="Proteomes" id="UP000663828"/>
    </source>
</evidence>
<dbReference type="Proteomes" id="UP000663828">
    <property type="component" value="Unassembled WGS sequence"/>
</dbReference>
<protein>
    <submittedName>
        <fullName evidence="2">Uncharacterized protein</fullName>
    </submittedName>
</protein>
<organism evidence="2 3">
    <name type="scientific">Adineta ricciae</name>
    <name type="common">Rotifer</name>
    <dbReference type="NCBI Taxonomy" id="249248"/>
    <lineage>
        <taxon>Eukaryota</taxon>
        <taxon>Metazoa</taxon>
        <taxon>Spiralia</taxon>
        <taxon>Gnathifera</taxon>
        <taxon>Rotifera</taxon>
        <taxon>Eurotatoria</taxon>
        <taxon>Bdelloidea</taxon>
        <taxon>Adinetida</taxon>
        <taxon>Adinetidae</taxon>
        <taxon>Adineta</taxon>
    </lineage>
</organism>
<dbReference type="EMBL" id="CAJNOR010000089">
    <property type="protein sequence ID" value="CAF0792328.1"/>
    <property type="molecule type" value="Genomic_DNA"/>
</dbReference>
<keyword evidence="3" id="KW-1185">Reference proteome</keyword>
<gene>
    <name evidence="2" type="ORF">XAT740_LOCUS2547</name>
</gene>
<accession>A0A813SAG1</accession>
<proteinExistence type="predicted"/>